<protein>
    <recommendedName>
        <fullName evidence="7">C2 domain-containing protein</fullName>
    </recommendedName>
</protein>
<evidence type="ECO:0000256" key="4">
    <source>
        <dbReference type="ARBA" id="ARBA00022989"/>
    </source>
</evidence>
<keyword evidence="5 6" id="KW-0472">Membrane</keyword>
<dbReference type="Gene3D" id="2.60.40.150">
    <property type="entry name" value="C2 domain"/>
    <property type="match status" value="1"/>
</dbReference>
<evidence type="ECO:0000313" key="8">
    <source>
        <dbReference type="EMBL" id="AFZ81070.1"/>
    </source>
</evidence>
<keyword evidence="2 6" id="KW-0812">Transmembrane</keyword>
<dbReference type="SMART" id="SM00239">
    <property type="entry name" value="C2"/>
    <property type="match status" value="2"/>
</dbReference>
<evidence type="ECO:0000256" key="6">
    <source>
        <dbReference type="SAM" id="Phobius"/>
    </source>
</evidence>
<organism evidence="8 9">
    <name type="scientific">Theileria equi strain WA</name>
    <dbReference type="NCBI Taxonomy" id="1537102"/>
    <lineage>
        <taxon>Eukaryota</taxon>
        <taxon>Sar</taxon>
        <taxon>Alveolata</taxon>
        <taxon>Apicomplexa</taxon>
        <taxon>Aconoidasida</taxon>
        <taxon>Piroplasmida</taxon>
        <taxon>Theileriidae</taxon>
        <taxon>Theileria</taxon>
    </lineage>
</organism>
<dbReference type="InterPro" id="IPR035892">
    <property type="entry name" value="C2_domain_sf"/>
</dbReference>
<evidence type="ECO:0000259" key="7">
    <source>
        <dbReference type="PROSITE" id="PS50004"/>
    </source>
</evidence>
<gene>
    <name evidence="8" type="ORF">BEWA_004780</name>
</gene>
<dbReference type="PANTHER" id="PTHR12546:SF33">
    <property type="entry name" value="SPERM VESICLE FUSION PROTEIN FER-1"/>
    <property type="match status" value="1"/>
</dbReference>
<evidence type="ECO:0000256" key="5">
    <source>
        <dbReference type="ARBA" id="ARBA00023136"/>
    </source>
</evidence>
<dbReference type="GO" id="GO:0016020">
    <property type="term" value="C:membrane"/>
    <property type="evidence" value="ECO:0007669"/>
    <property type="project" value="UniProtKB-SubCell"/>
</dbReference>
<dbReference type="SUPFAM" id="SSF49562">
    <property type="entry name" value="C2 domain (Calcium/lipid-binding domain, CaLB)"/>
    <property type="match status" value="2"/>
</dbReference>
<dbReference type="InterPro" id="IPR000008">
    <property type="entry name" value="C2_dom"/>
</dbReference>
<feature type="transmembrane region" description="Helical" evidence="6">
    <location>
        <begin position="1431"/>
        <end position="1454"/>
    </location>
</feature>
<accession>L0AZS5</accession>
<dbReference type="Proteomes" id="UP000031512">
    <property type="component" value="Chromosome 3"/>
</dbReference>
<proteinExistence type="predicted"/>
<evidence type="ECO:0000256" key="3">
    <source>
        <dbReference type="ARBA" id="ARBA00022737"/>
    </source>
</evidence>
<sequence>MPRYNVGFIVHEALFPSVRVGAPIDPLVVVRCFDNEYITTIKTSKTIVASWDEGCNWNNLELLPHAWNSGVIEFELQAANALWRNDTLGKAALQLKLVSTSKNSTFSGKIPLTAPNSVRVIGHLTVTVNAYDLSRGELHRGLPSVTKEYEVKPPLNLEIPPLTSPLIYRTAIPNDVPVNYKYFHLYINVYTLEDIEMEPFGFTPYITCEYAGCRLQTAKPIRVKGTSNTHSASTETNSLATLSNAISSYLYGTNKTPTYEGERKRFNFTFNQCFLIPISVIVGEPTLEDTIILRIWMGVAIDIPLINNGSSHLVNTTPISPRLLAEGVFSLAELRSQRQRAKWFNFYRPNFYNNNSIFGPIVNRNSQEPNFNASYYVGRLLLSASVRRIYKAHDVLKAHVSASHQLEPLSPSPTRIFSDVYVIESPSTFGFKGDFEVCLEITCGPFITSTGWHKTIWRKNMTGDTSSSLEFLGAASDAKQFGRAASIGWFCTFDSIEGRVPPLDLLISYSKDEQWYIFVRVLARSVDDMSESRILGSTRYSFEDPTPYVANNPKFPFWISMDTTFYDSTVPTFLNVLLTLEKQMFYSSSVNSSTNKDFRGASHGRRMSMINMDYELRCYIYSAKLPDITKDVAVSVTSDGKCEFTSARSQNTKFPVFMECLTMPVSIMTSPVSNLATPMPIMVSLVSLSRKEYISTSVTHYNCLITSKTTEITASKPKWLHLGDSQLLMHVELVPKSEAARVPKHQILPIVETLSFNLGLLGFRNLRIPNTNRNELFLKISLQNYGICTDQEQSHEFVCKSSLGSSWISNDRKNYDVFTVQSFEFKVPIEQIFDPHIELQLFSGDKTGNCVGYCSIPIHPEGSVGDSDQAYDLRYSMIPRKICGLLDSLSRKNIKDGYMFGMNKIGTSNTTYTTGVSNVLSEFEKSKDFKKMCLSLSLENVSVYVPPKMIIVADGKKIKDNSSLEFTLVADRNLDCILTDLPYAIMILSDASQVNRVVPKLKRSQESIASVSTRASILSTEGLDDSTDKPDTQSKKDPAGLMKYFLTINDKDGCRHRSYNELYTELALDSNQMYNAFRKNVKSSLYKLRFGVISSSNFAFDGAYSDLHLVVDIGGKENRGYLKNHKERLLSNIYQIYEREVFLPEDSQINIKVIASEELLTGDVTEHVLGSASIDLENRWFSKQWQHMIRKDSVPIEKILLYKDGTVQGYVNVIVQLVKFENFTMLRPLTFNRPPTSTVEVRLVIWSTRNVSLGSSENGKSGGMLDLYVVSRLDCQGYRGNHPLEQKTDIHYNCDHGNASFNWRIVYPEINTPTGACHLQLSVYDFWKVGAPIFIGEVNLELRPYIDVVSTTSNKVQIDGELPLCNAGKSTPHGFIQLSLYVLTQSEATAKPVGLAREEPNCNPHLLVPRSGRQWQDWLAHTGLSLDFSGFVFYIRIVGSFVLFLWIFFISFIYPSLLT</sequence>
<keyword evidence="9" id="KW-1185">Reference proteome</keyword>
<evidence type="ECO:0000256" key="1">
    <source>
        <dbReference type="ARBA" id="ARBA00004167"/>
    </source>
</evidence>
<keyword evidence="4 6" id="KW-1133">Transmembrane helix</keyword>
<reference evidence="8 9" key="1">
    <citation type="journal article" date="2012" name="BMC Genomics">
        <title>Comparative genomic analysis and phylogenetic position of Theileria equi.</title>
        <authorList>
            <person name="Kappmeyer L.S."/>
            <person name="Thiagarajan M."/>
            <person name="Herndon D.R."/>
            <person name="Ramsay J.D."/>
            <person name="Caler E."/>
            <person name="Djikeng A."/>
            <person name="Gillespie J.J."/>
            <person name="Lau A.O."/>
            <person name="Roalson E.H."/>
            <person name="Silva J.C."/>
            <person name="Silva M.G."/>
            <person name="Suarez C.E."/>
            <person name="Ueti M.W."/>
            <person name="Nene V.M."/>
            <person name="Mealey R.H."/>
            <person name="Knowles D.P."/>
            <person name="Brayton K.A."/>
        </authorList>
    </citation>
    <scope>NUCLEOTIDE SEQUENCE [LARGE SCALE GENOMIC DNA]</scope>
    <source>
        <strain evidence="8 9">WA</strain>
    </source>
</reference>
<dbReference type="PANTHER" id="PTHR12546">
    <property type="entry name" value="FER-1-LIKE"/>
    <property type="match status" value="1"/>
</dbReference>
<dbReference type="EMBL" id="CP001670">
    <property type="protein sequence ID" value="AFZ81070.1"/>
    <property type="molecule type" value="Genomic_DNA"/>
</dbReference>
<dbReference type="VEuPathDB" id="PiroplasmaDB:BEWA_004780"/>
<evidence type="ECO:0000256" key="2">
    <source>
        <dbReference type="ARBA" id="ARBA00022692"/>
    </source>
</evidence>
<keyword evidence="3" id="KW-0677">Repeat</keyword>
<dbReference type="GeneID" id="15804723"/>
<feature type="domain" description="C2" evidence="7">
    <location>
        <begin position="1221"/>
        <end position="1359"/>
    </location>
</feature>
<dbReference type="OrthoDB" id="270970at2759"/>
<dbReference type="PROSITE" id="PS50004">
    <property type="entry name" value="C2"/>
    <property type="match status" value="1"/>
</dbReference>
<dbReference type="InterPro" id="IPR037721">
    <property type="entry name" value="Ferlin"/>
</dbReference>
<dbReference type="Pfam" id="PF00168">
    <property type="entry name" value="C2"/>
    <property type="match status" value="2"/>
</dbReference>
<dbReference type="eggNOG" id="KOG1326">
    <property type="taxonomic scope" value="Eukaryota"/>
</dbReference>
<evidence type="ECO:0000313" key="9">
    <source>
        <dbReference type="Proteomes" id="UP000031512"/>
    </source>
</evidence>
<name>L0AZS5_THEEQ</name>
<comment type="subcellular location">
    <subcellularLocation>
        <location evidence="1">Membrane</location>
        <topology evidence="1">Single-pass membrane protein</topology>
    </subcellularLocation>
</comment>
<dbReference type="RefSeq" id="XP_004830736.1">
    <property type="nucleotide sequence ID" value="XM_004830679.1"/>
</dbReference>
<dbReference type="KEGG" id="beq:BEWA_004780"/>
<dbReference type="GO" id="GO:0007009">
    <property type="term" value="P:plasma membrane organization"/>
    <property type="evidence" value="ECO:0007669"/>
    <property type="project" value="TreeGrafter"/>
</dbReference>